<keyword evidence="5 12" id="KW-0812">Transmembrane</keyword>
<dbReference type="InterPro" id="IPR004488">
    <property type="entry name" value="Mg/Co-transport_prot_CorA"/>
</dbReference>
<evidence type="ECO:0000313" key="13">
    <source>
        <dbReference type="EMBL" id="MBM7556447.1"/>
    </source>
</evidence>
<evidence type="ECO:0000256" key="2">
    <source>
        <dbReference type="ARBA" id="ARBA00009765"/>
    </source>
</evidence>
<keyword evidence="4 12" id="KW-1003">Cell membrane</keyword>
<keyword evidence="9 12" id="KW-0472">Membrane</keyword>
<proteinExistence type="inferred from homology"/>
<dbReference type="GO" id="GO:0015087">
    <property type="term" value="F:cobalt ion transmembrane transporter activity"/>
    <property type="evidence" value="ECO:0007669"/>
    <property type="project" value="UniProtKB-UniRule"/>
</dbReference>
<feature type="transmembrane region" description="Helical" evidence="12">
    <location>
        <begin position="278"/>
        <end position="298"/>
    </location>
</feature>
<evidence type="ECO:0000256" key="8">
    <source>
        <dbReference type="ARBA" id="ARBA00023065"/>
    </source>
</evidence>
<comment type="similarity">
    <text evidence="2 12">Belongs to the CorA metal ion transporter (MIT) (TC 1.A.35) family.</text>
</comment>
<dbReference type="Gene3D" id="3.30.460.20">
    <property type="entry name" value="CorA soluble domain-like"/>
    <property type="match status" value="1"/>
</dbReference>
<keyword evidence="7 12" id="KW-1133">Transmembrane helix</keyword>
<evidence type="ECO:0000256" key="9">
    <source>
        <dbReference type="ARBA" id="ARBA00023136"/>
    </source>
</evidence>
<dbReference type="GO" id="GO:0015095">
    <property type="term" value="F:magnesium ion transmembrane transporter activity"/>
    <property type="evidence" value="ECO:0007669"/>
    <property type="project" value="UniProtKB-UniRule"/>
</dbReference>
<protein>
    <recommendedName>
        <fullName evidence="12">Magnesium transport protein CorA</fullName>
    </recommendedName>
</protein>
<dbReference type="Proteomes" id="UP000774000">
    <property type="component" value="Unassembled WGS sequence"/>
</dbReference>
<evidence type="ECO:0000256" key="1">
    <source>
        <dbReference type="ARBA" id="ARBA00004651"/>
    </source>
</evidence>
<dbReference type="InterPro" id="IPR045863">
    <property type="entry name" value="CorA_TM1_TM2"/>
</dbReference>
<dbReference type="GO" id="GO:0005886">
    <property type="term" value="C:plasma membrane"/>
    <property type="evidence" value="ECO:0007669"/>
    <property type="project" value="UniProtKB-SubCell"/>
</dbReference>
<evidence type="ECO:0000256" key="3">
    <source>
        <dbReference type="ARBA" id="ARBA00022448"/>
    </source>
</evidence>
<dbReference type="InterPro" id="IPR002523">
    <property type="entry name" value="MgTranspt_CorA/ZnTranspt_ZntB"/>
</dbReference>
<comment type="subcellular location">
    <subcellularLocation>
        <location evidence="1">Cell membrane</location>
        <topology evidence="1">Multi-pass membrane protein</topology>
    </subcellularLocation>
    <subcellularLocation>
        <location evidence="12">Membrane</location>
        <topology evidence="12">Multi-pass membrane protein</topology>
    </subcellularLocation>
</comment>
<evidence type="ECO:0000256" key="4">
    <source>
        <dbReference type="ARBA" id="ARBA00022475"/>
    </source>
</evidence>
<keyword evidence="8 12" id="KW-0406">Ion transport</keyword>
<gene>
    <name evidence="12" type="primary">corA</name>
    <name evidence="13" type="ORF">JOC47_001290</name>
</gene>
<organism evidence="13 14">
    <name type="scientific">Halanaerobacter jeridensis</name>
    <dbReference type="NCBI Taxonomy" id="706427"/>
    <lineage>
        <taxon>Bacteria</taxon>
        <taxon>Bacillati</taxon>
        <taxon>Bacillota</taxon>
        <taxon>Clostridia</taxon>
        <taxon>Halanaerobiales</taxon>
        <taxon>Halobacteroidaceae</taxon>
        <taxon>Halanaerobacter</taxon>
    </lineage>
</organism>
<evidence type="ECO:0000256" key="7">
    <source>
        <dbReference type="ARBA" id="ARBA00022989"/>
    </source>
</evidence>
<comment type="catalytic activity">
    <reaction evidence="10">
        <text>Mg(2+)(in) = Mg(2+)(out)</text>
        <dbReference type="Rhea" id="RHEA:29827"/>
        <dbReference type="ChEBI" id="CHEBI:18420"/>
    </reaction>
</comment>
<evidence type="ECO:0000313" key="14">
    <source>
        <dbReference type="Proteomes" id="UP000774000"/>
    </source>
</evidence>
<dbReference type="SUPFAM" id="SSF143865">
    <property type="entry name" value="CorA soluble domain-like"/>
    <property type="match status" value="1"/>
</dbReference>
<evidence type="ECO:0000256" key="12">
    <source>
        <dbReference type="RuleBase" id="RU362010"/>
    </source>
</evidence>
<dbReference type="PANTHER" id="PTHR46494">
    <property type="entry name" value="CORA FAMILY METAL ION TRANSPORTER (EUROFUNG)"/>
    <property type="match status" value="1"/>
</dbReference>
<dbReference type="GO" id="GO:0050897">
    <property type="term" value="F:cobalt ion binding"/>
    <property type="evidence" value="ECO:0007669"/>
    <property type="project" value="TreeGrafter"/>
</dbReference>
<dbReference type="GO" id="GO:0000287">
    <property type="term" value="F:magnesium ion binding"/>
    <property type="evidence" value="ECO:0007669"/>
    <property type="project" value="TreeGrafter"/>
</dbReference>
<dbReference type="NCBIfam" id="TIGR00383">
    <property type="entry name" value="corA"/>
    <property type="match status" value="1"/>
</dbReference>
<dbReference type="InterPro" id="IPR045861">
    <property type="entry name" value="CorA_cytoplasmic_dom"/>
</dbReference>
<dbReference type="EMBL" id="JAFBDQ010000005">
    <property type="protein sequence ID" value="MBM7556447.1"/>
    <property type="molecule type" value="Genomic_DNA"/>
</dbReference>
<evidence type="ECO:0000256" key="10">
    <source>
        <dbReference type="ARBA" id="ARBA00034269"/>
    </source>
</evidence>
<dbReference type="FunFam" id="1.20.58.340:FF:000004">
    <property type="entry name" value="Magnesium transport protein CorA"/>
    <property type="match status" value="1"/>
</dbReference>
<dbReference type="AlphaFoldDB" id="A0A939BP30"/>
<reference evidence="13" key="1">
    <citation type="submission" date="2021-01" db="EMBL/GenBank/DDBJ databases">
        <title>Genomic Encyclopedia of Type Strains, Phase IV (KMG-IV): sequencing the most valuable type-strain genomes for metagenomic binning, comparative biology and taxonomic classification.</title>
        <authorList>
            <person name="Goeker M."/>
        </authorList>
    </citation>
    <scope>NUCLEOTIDE SEQUENCE</scope>
    <source>
        <strain evidence="13">DSM 23230</strain>
    </source>
</reference>
<accession>A0A939BP30</accession>
<dbReference type="PANTHER" id="PTHR46494:SF1">
    <property type="entry name" value="CORA FAMILY METAL ION TRANSPORTER (EUROFUNG)"/>
    <property type="match status" value="1"/>
</dbReference>
<keyword evidence="14" id="KW-1185">Reference proteome</keyword>
<name>A0A939BP30_9FIRM</name>
<evidence type="ECO:0000256" key="11">
    <source>
        <dbReference type="ARBA" id="ARBA00045497"/>
    </source>
</evidence>
<evidence type="ECO:0000256" key="6">
    <source>
        <dbReference type="ARBA" id="ARBA00022842"/>
    </source>
</evidence>
<dbReference type="Gene3D" id="1.20.58.340">
    <property type="entry name" value="Magnesium transport protein CorA, transmembrane region"/>
    <property type="match status" value="2"/>
</dbReference>
<comment type="function">
    <text evidence="11">Mediates influx of magnesium ions. Alternates between open and closed states. Activated by low cytoplasmic Mg(2+) levels. Inactive when cytoplasmic Mg(2+) levels are high.</text>
</comment>
<keyword evidence="3 12" id="KW-0813">Transport</keyword>
<dbReference type="CDD" id="cd12828">
    <property type="entry name" value="TmCorA-like_1"/>
    <property type="match status" value="1"/>
</dbReference>
<sequence>MGLTSKQLSEKKTTSDFFITYYDRQGYEEEKITEISNLAQKNKVTWINVVGLGSEEKIKELGTEFDLHPLVVEDVLNPAQRPKFEVYDDYILFVVKDFNYYPKNQEIKKEQLSIILGPDFIISLQEQRTNTFDFINKSLAKENSQLRHRGADYLAYRMIDTVVDNYFVVVEELGNFIFNLEEQLIEDSSSEILGELQQLKREIISFHRLVSPLRGLIYSSNFKDNQLFTDETFVYWRDVDDHLSTVLDKIQMFRDIVNGMVDTYLSNVNDNMNQVMQVLTVISTIFIPLSFLTGLYGMNFQYMPELGYQYSYPILLGVMGLIVVTMLVYFKKNNWL</sequence>
<dbReference type="RefSeq" id="WP_204701222.1">
    <property type="nucleotide sequence ID" value="NZ_JAFBDQ010000005.1"/>
</dbReference>
<evidence type="ECO:0000256" key="5">
    <source>
        <dbReference type="ARBA" id="ARBA00022692"/>
    </source>
</evidence>
<dbReference type="Pfam" id="PF01544">
    <property type="entry name" value="CorA"/>
    <property type="match status" value="1"/>
</dbReference>
<dbReference type="SUPFAM" id="SSF144083">
    <property type="entry name" value="Magnesium transport protein CorA, transmembrane region"/>
    <property type="match status" value="1"/>
</dbReference>
<comment type="caution">
    <text evidence="13">The sequence shown here is derived from an EMBL/GenBank/DDBJ whole genome shotgun (WGS) entry which is preliminary data.</text>
</comment>
<keyword evidence="6 12" id="KW-0460">Magnesium</keyword>
<feature type="transmembrane region" description="Helical" evidence="12">
    <location>
        <begin position="310"/>
        <end position="330"/>
    </location>
</feature>